<reference evidence="4 5" key="1">
    <citation type="submission" date="2013-04" db="EMBL/GenBank/DDBJ databases">
        <title>The Genome Sequence of Parabacteroides goldsteinii DSM 19448.</title>
        <authorList>
            <consortium name="The Broad Institute Genomics Platform"/>
            <person name="Earl A."/>
            <person name="Ward D."/>
            <person name="Feldgarden M."/>
            <person name="Gevers D."/>
            <person name="Martens E."/>
            <person name="Sakamoto M."/>
            <person name="Benno Y."/>
            <person name="Song Y."/>
            <person name="Liu C."/>
            <person name="Lee J."/>
            <person name="Bolanos M."/>
            <person name="Vaisanen M.L."/>
            <person name="Finegold S.M."/>
            <person name="Walker B."/>
            <person name="Young S."/>
            <person name="Zeng Q."/>
            <person name="Gargeya S."/>
            <person name="Fitzgerald M."/>
            <person name="Haas B."/>
            <person name="Abouelleil A."/>
            <person name="Allen A.W."/>
            <person name="Alvarado L."/>
            <person name="Arachchi H.M."/>
            <person name="Berlin A.M."/>
            <person name="Chapman S.B."/>
            <person name="Gainer-Dewar J."/>
            <person name="Goldberg J."/>
            <person name="Griggs A."/>
            <person name="Gujja S."/>
            <person name="Hansen M."/>
            <person name="Howarth C."/>
            <person name="Imamovic A."/>
            <person name="Ireland A."/>
            <person name="Larimer J."/>
            <person name="McCowan C."/>
            <person name="Murphy C."/>
            <person name="Pearson M."/>
            <person name="Poon T.W."/>
            <person name="Priest M."/>
            <person name="Roberts A."/>
            <person name="Saif S."/>
            <person name="Shea T."/>
            <person name="Sisk P."/>
            <person name="Sykes S."/>
            <person name="Wortman J."/>
            <person name="Nusbaum C."/>
            <person name="Birren B."/>
        </authorList>
    </citation>
    <scope>NUCLEOTIDE SEQUENCE [LARGE SCALE GENOMIC DNA]</scope>
    <source>
        <strain evidence="4 5">DSM 19448</strain>
    </source>
</reference>
<evidence type="ECO:0000313" key="5">
    <source>
        <dbReference type="Proteomes" id="UP000033047"/>
    </source>
</evidence>
<keyword evidence="1" id="KW-1133">Transmembrane helix</keyword>
<dbReference type="Gene3D" id="2.60.120.1440">
    <property type="match status" value="1"/>
</dbReference>
<evidence type="ECO:0000313" key="4">
    <source>
        <dbReference type="EMBL" id="KKB47925.1"/>
    </source>
</evidence>
<evidence type="ECO:0000259" key="2">
    <source>
        <dbReference type="Pfam" id="PF04773"/>
    </source>
</evidence>
<dbReference type="InterPro" id="IPR032508">
    <property type="entry name" value="FecR_C"/>
</dbReference>
<dbReference type="Pfam" id="PF16344">
    <property type="entry name" value="FecR_C"/>
    <property type="match status" value="1"/>
</dbReference>
<organism evidence="4 5">
    <name type="scientific">Parabacteroides goldsteinii DSM 19448 = WAL 12034</name>
    <dbReference type="NCBI Taxonomy" id="927665"/>
    <lineage>
        <taxon>Bacteria</taxon>
        <taxon>Pseudomonadati</taxon>
        <taxon>Bacteroidota</taxon>
        <taxon>Bacteroidia</taxon>
        <taxon>Bacteroidales</taxon>
        <taxon>Tannerellaceae</taxon>
        <taxon>Parabacteroides</taxon>
    </lineage>
</organism>
<dbReference type="AlphaFoldDB" id="A0A0F5IRF9"/>
<dbReference type="RefSeq" id="WP_046147385.1">
    <property type="nucleotide sequence ID" value="NZ_KQ033913.1"/>
</dbReference>
<dbReference type="STRING" id="927665.HMPREF1535_04341"/>
<dbReference type="PATRIC" id="fig|927665.4.peg.4458"/>
<dbReference type="InterPro" id="IPR012373">
    <property type="entry name" value="Ferrdict_sens_TM"/>
</dbReference>
<dbReference type="PIRSF" id="PIRSF018266">
    <property type="entry name" value="FecR"/>
    <property type="match status" value="1"/>
</dbReference>
<proteinExistence type="predicted"/>
<dbReference type="PANTHER" id="PTHR30273:SF2">
    <property type="entry name" value="PROTEIN FECR"/>
    <property type="match status" value="1"/>
</dbReference>
<comment type="caution">
    <text evidence="4">The sequence shown here is derived from an EMBL/GenBank/DDBJ whole genome shotgun (WGS) entry which is preliminary data.</text>
</comment>
<feature type="domain" description="Protein FecR C-terminal" evidence="3">
    <location>
        <begin position="228"/>
        <end position="292"/>
    </location>
</feature>
<keyword evidence="1" id="KW-0472">Membrane</keyword>
<evidence type="ECO:0000256" key="1">
    <source>
        <dbReference type="SAM" id="Phobius"/>
    </source>
</evidence>
<sequence length="310" mass="36277">MELDRKDIKRYILIAKAIDADICDYDNYDIEQAFARNQKRITAYSWKQKYLNNALRIAAILLLPFILSTGFLSYLYINRLQEDKHISYLEVVSAPGIVTQMELPDKSKVWLNAGSSLRYPSHFTGDERTVYLSGEGYFEVQSDRLHPFYVSVNEKMKVKAHGTKFNVNAYSDEMWVETTLETGKVDVLIHKQSVLLKPNEQAYYSKSDQKLLIRTVNVEEKTAWKDGRLVFRNTSLDEVIKRLSRRYNVDIVMHRKTDIDYKCRASFSTESVTQILDYLKLVAPIDWKIAETEQLKDSSYPRQRIDIWLK</sequence>
<evidence type="ECO:0000259" key="3">
    <source>
        <dbReference type="Pfam" id="PF16344"/>
    </source>
</evidence>
<dbReference type="Pfam" id="PF04773">
    <property type="entry name" value="FecR"/>
    <property type="match status" value="1"/>
</dbReference>
<dbReference type="PANTHER" id="PTHR30273">
    <property type="entry name" value="PERIPLASMIC SIGNAL SENSOR AND SIGMA FACTOR ACTIVATOR FECR-RELATED"/>
    <property type="match status" value="1"/>
</dbReference>
<dbReference type="Gene3D" id="3.55.50.30">
    <property type="match status" value="1"/>
</dbReference>
<keyword evidence="1" id="KW-0812">Transmembrane</keyword>
<accession>A0A0F5IRF9</accession>
<dbReference type="InterPro" id="IPR006860">
    <property type="entry name" value="FecR"/>
</dbReference>
<name>A0A0F5IRF9_9BACT</name>
<dbReference type="FunFam" id="2.60.120.1440:FF:000001">
    <property type="entry name" value="Putative anti-sigma factor"/>
    <property type="match status" value="1"/>
</dbReference>
<evidence type="ECO:0008006" key="6">
    <source>
        <dbReference type="Google" id="ProtNLM"/>
    </source>
</evidence>
<dbReference type="EMBL" id="AQHV01000024">
    <property type="protein sequence ID" value="KKB47925.1"/>
    <property type="molecule type" value="Genomic_DNA"/>
</dbReference>
<feature type="transmembrane region" description="Helical" evidence="1">
    <location>
        <begin position="54"/>
        <end position="77"/>
    </location>
</feature>
<gene>
    <name evidence="4" type="ORF">HMPREF1535_04341</name>
</gene>
<feature type="domain" description="FecR protein" evidence="2">
    <location>
        <begin position="94"/>
        <end position="185"/>
    </location>
</feature>
<protein>
    <recommendedName>
        <fullName evidence="6">FecR protein domain-containing protein</fullName>
    </recommendedName>
</protein>
<dbReference type="GO" id="GO:0016989">
    <property type="term" value="F:sigma factor antagonist activity"/>
    <property type="evidence" value="ECO:0007669"/>
    <property type="project" value="TreeGrafter"/>
</dbReference>
<dbReference type="HOGENOM" id="CLU_050192_2_3_10"/>
<dbReference type="Proteomes" id="UP000033047">
    <property type="component" value="Unassembled WGS sequence"/>
</dbReference>